<comment type="caution">
    <text evidence="1">The sequence shown here is derived from an EMBL/GenBank/DDBJ whole genome shotgun (WGS) entry which is preliminary data.</text>
</comment>
<evidence type="ECO:0000313" key="1">
    <source>
        <dbReference type="EMBL" id="KAK8950409.1"/>
    </source>
</evidence>
<sequence>MPLLLTNSCARPSLSSYSSNKPENSPEVFRAGIAISETYGLYNTIVGGKDGISNLIFCKDGKLFMALLPDSQTLFDTLRVAPQRAVVPRGRETAPKWGGHIPQPPPVAADSPSMAGHSAGHNCNTPVFQILNL</sequence>
<proteinExistence type="predicted"/>
<reference evidence="1 2" key="1">
    <citation type="journal article" date="2022" name="Nat. Plants">
        <title>Genomes of leafy and leafless Platanthera orchids illuminate the evolution of mycoheterotrophy.</title>
        <authorList>
            <person name="Li M.H."/>
            <person name="Liu K.W."/>
            <person name="Li Z."/>
            <person name="Lu H.C."/>
            <person name="Ye Q.L."/>
            <person name="Zhang D."/>
            <person name="Wang J.Y."/>
            <person name="Li Y.F."/>
            <person name="Zhong Z.M."/>
            <person name="Liu X."/>
            <person name="Yu X."/>
            <person name="Liu D.K."/>
            <person name="Tu X.D."/>
            <person name="Liu B."/>
            <person name="Hao Y."/>
            <person name="Liao X.Y."/>
            <person name="Jiang Y.T."/>
            <person name="Sun W.H."/>
            <person name="Chen J."/>
            <person name="Chen Y.Q."/>
            <person name="Ai Y."/>
            <person name="Zhai J.W."/>
            <person name="Wu S.S."/>
            <person name="Zhou Z."/>
            <person name="Hsiao Y.Y."/>
            <person name="Wu W.L."/>
            <person name="Chen Y.Y."/>
            <person name="Lin Y.F."/>
            <person name="Hsu J.L."/>
            <person name="Li C.Y."/>
            <person name="Wang Z.W."/>
            <person name="Zhao X."/>
            <person name="Zhong W.Y."/>
            <person name="Ma X.K."/>
            <person name="Ma L."/>
            <person name="Huang J."/>
            <person name="Chen G.Z."/>
            <person name="Huang M.Z."/>
            <person name="Huang L."/>
            <person name="Peng D.H."/>
            <person name="Luo Y.B."/>
            <person name="Zou S.Q."/>
            <person name="Chen S.P."/>
            <person name="Lan S."/>
            <person name="Tsai W.C."/>
            <person name="Van de Peer Y."/>
            <person name="Liu Z.J."/>
        </authorList>
    </citation>
    <scope>NUCLEOTIDE SEQUENCE [LARGE SCALE GENOMIC DNA]</scope>
    <source>
        <strain evidence="1">Lor288</strain>
    </source>
</reference>
<protein>
    <submittedName>
        <fullName evidence="1">Uncharacterized protein</fullName>
    </submittedName>
</protein>
<evidence type="ECO:0000313" key="2">
    <source>
        <dbReference type="Proteomes" id="UP001412067"/>
    </source>
</evidence>
<organism evidence="1 2">
    <name type="scientific">Platanthera guangdongensis</name>
    <dbReference type="NCBI Taxonomy" id="2320717"/>
    <lineage>
        <taxon>Eukaryota</taxon>
        <taxon>Viridiplantae</taxon>
        <taxon>Streptophyta</taxon>
        <taxon>Embryophyta</taxon>
        <taxon>Tracheophyta</taxon>
        <taxon>Spermatophyta</taxon>
        <taxon>Magnoliopsida</taxon>
        <taxon>Liliopsida</taxon>
        <taxon>Asparagales</taxon>
        <taxon>Orchidaceae</taxon>
        <taxon>Orchidoideae</taxon>
        <taxon>Orchideae</taxon>
        <taxon>Orchidinae</taxon>
        <taxon>Platanthera</taxon>
    </lineage>
</organism>
<name>A0ABR2LVB8_9ASPA</name>
<dbReference type="EMBL" id="JBBWWR010000015">
    <property type="protein sequence ID" value="KAK8950409.1"/>
    <property type="molecule type" value="Genomic_DNA"/>
</dbReference>
<keyword evidence="2" id="KW-1185">Reference proteome</keyword>
<accession>A0ABR2LVB8</accession>
<dbReference type="Proteomes" id="UP001412067">
    <property type="component" value="Unassembled WGS sequence"/>
</dbReference>
<gene>
    <name evidence="1" type="ORF">KSP40_PGU010325</name>
</gene>